<reference evidence="1" key="1">
    <citation type="submission" date="2022-10" db="EMBL/GenBank/DDBJ databases">
        <title>Tapping the CABI collections for fungal endophytes: first genome assemblies for Collariella, Neodidymelliopsis, Ascochyta clinopodiicola, Didymella pomorum, Didymosphaeria variabile, Neocosmospora piperis and Neocucurbitaria cava.</title>
        <authorList>
            <person name="Hill R."/>
        </authorList>
    </citation>
    <scope>NUCLEOTIDE SEQUENCE</scope>
    <source>
        <strain evidence="1">IMI 355082</strain>
    </source>
</reference>
<name>A0A9W8YKA8_9PEZI</name>
<accession>A0A9W8YKA8</accession>
<keyword evidence="2" id="KW-1185">Reference proteome</keyword>
<dbReference type="PANTHER" id="PTHR40619">
    <property type="entry name" value="FUNGAL STAND N-TERMINAL GOODBYE DOMAIN-CONTAINING PROTEIN"/>
    <property type="match status" value="1"/>
</dbReference>
<dbReference type="OrthoDB" id="5419927at2759"/>
<protein>
    <submittedName>
        <fullName evidence="1">Uncharacterized protein</fullName>
    </submittedName>
</protein>
<proteinExistence type="predicted"/>
<evidence type="ECO:0000313" key="1">
    <source>
        <dbReference type="EMBL" id="KAJ4386436.1"/>
    </source>
</evidence>
<dbReference type="EMBL" id="JAPEVB010000006">
    <property type="protein sequence ID" value="KAJ4386436.1"/>
    <property type="molecule type" value="Genomic_DNA"/>
</dbReference>
<dbReference type="AlphaFoldDB" id="A0A9W8YKA8"/>
<dbReference type="PANTHER" id="PTHR40619:SF3">
    <property type="entry name" value="FUNGAL STAND N-TERMINAL GOODBYE DOMAIN-CONTAINING PROTEIN"/>
    <property type="match status" value="1"/>
</dbReference>
<comment type="caution">
    <text evidence="1">The sequence shown here is derived from an EMBL/GenBank/DDBJ whole genome shotgun (WGS) entry which is preliminary data.</text>
</comment>
<sequence length="671" mass="74861">MIPGSSKPSSSLRAKLNDDEEIRVFRKFQTSGNITKVLPGPRIVTEYDKEQSMWLVPSAKSYSRITQVEPDHISGDMDSGSPPSWKDVLDVISNAKAQYELKAESNKTRWALRHGSNAAAILQSLTELIPDESGLGILRASLSMLFTGWTDRINNRERVLGALSDIPEIICVALEQWSSFRTDESLKQAIKRLYEDCRKAIDDLIDILNHKPNAPSAREKLAFRMKQALPKHEAKMVDQALVTIATAKRNVEINLDRLDRERAADTNGLVTETHHNVQLSIAHNIATHEVITDVAVQVQSQHQERTAQFGQLQATVAETAQETRSMVSEIQRLRNDFESMHMSGTNWIPVSMEYMQSLQLGLMHTSFYHFHGEQALKMSLLSPPRSPSPLPYYLRTSITLEQLIEILGILPLSPVEDRDAVLRGGHTMSAQHLGRGRYLLEVPRFQHLLHSPTSGLLLVDGHCKEECDGKISPISVFCASLAAMMAHNPVCMALHFFAGQHCHNEPQDPARGPQGLLRSLICQVLLYPNQPQPNLDVLSDVLIADVTRGNIDALCCLLMQALQWVVGVSDIFVILDNISEFETRLNGWGDDLEIVFGHLSDMHKYFPQGVSLKLLVTSAEKSTQLVWKTPEWARVSLRAGNSANTEKSESAAATDVRRIISPDFNEELSSG</sequence>
<evidence type="ECO:0000313" key="2">
    <source>
        <dbReference type="Proteomes" id="UP001140453"/>
    </source>
</evidence>
<gene>
    <name evidence="1" type="ORF">N0V93_009332</name>
</gene>
<dbReference type="Proteomes" id="UP001140453">
    <property type="component" value="Unassembled WGS sequence"/>
</dbReference>
<organism evidence="1 2">
    <name type="scientific">Gnomoniopsis smithogilvyi</name>
    <dbReference type="NCBI Taxonomy" id="1191159"/>
    <lineage>
        <taxon>Eukaryota</taxon>
        <taxon>Fungi</taxon>
        <taxon>Dikarya</taxon>
        <taxon>Ascomycota</taxon>
        <taxon>Pezizomycotina</taxon>
        <taxon>Sordariomycetes</taxon>
        <taxon>Sordariomycetidae</taxon>
        <taxon>Diaporthales</taxon>
        <taxon>Gnomoniaceae</taxon>
        <taxon>Gnomoniopsis</taxon>
    </lineage>
</organism>